<name>W9CFV1_SCLBF</name>
<dbReference type="OrthoDB" id="5345504at2759"/>
<dbReference type="STRING" id="1432307.W9CFV1"/>
<protein>
    <submittedName>
        <fullName evidence="2">Uncharacterized protein</fullName>
    </submittedName>
</protein>
<feature type="region of interest" description="Disordered" evidence="1">
    <location>
        <begin position="43"/>
        <end position="79"/>
    </location>
</feature>
<evidence type="ECO:0000313" key="2">
    <source>
        <dbReference type="EMBL" id="ESZ93644.1"/>
    </source>
</evidence>
<feature type="region of interest" description="Disordered" evidence="1">
    <location>
        <begin position="1"/>
        <end position="21"/>
    </location>
</feature>
<feature type="compositionally biased region" description="Acidic residues" evidence="1">
    <location>
        <begin position="217"/>
        <end position="237"/>
    </location>
</feature>
<reference evidence="2 3" key="1">
    <citation type="journal article" date="2014" name="Genome Announc.">
        <title>Draft genome sequence of Sclerotinia borealis, a psychrophilic plant pathogenic fungus.</title>
        <authorList>
            <person name="Mardanov A.V."/>
            <person name="Beletsky A.V."/>
            <person name="Kadnikov V.V."/>
            <person name="Ignatov A.N."/>
            <person name="Ravin N.V."/>
        </authorList>
    </citation>
    <scope>NUCLEOTIDE SEQUENCE [LARGE SCALE GENOMIC DNA]</scope>
    <source>
        <strain evidence="3">F-4157</strain>
    </source>
</reference>
<organism evidence="2 3">
    <name type="scientific">Sclerotinia borealis (strain F-4128)</name>
    <dbReference type="NCBI Taxonomy" id="1432307"/>
    <lineage>
        <taxon>Eukaryota</taxon>
        <taxon>Fungi</taxon>
        <taxon>Dikarya</taxon>
        <taxon>Ascomycota</taxon>
        <taxon>Pezizomycotina</taxon>
        <taxon>Leotiomycetes</taxon>
        <taxon>Helotiales</taxon>
        <taxon>Sclerotiniaceae</taxon>
        <taxon>Sclerotinia</taxon>
    </lineage>
</organism>
<keyword evidence="3" id="KW-1185">Reference proteome</keyword>
<feature type="compositionally biased region" description="Low complexity" evidence="1">
    <location>
        <begin position="45"/>
        <end position="60"/>
    </location>
</feature>
<gene>
    <name evidence="2" type="ORF">SBOR_5949</name>
</gene>
<accession>W9CFV1</accession>
<dbReference type="Pfam" id="PF20354">
    <property type="entry name" value="DUF6649"/>
    <property type="match status" value="1"/>
</dbReference>
<dbReference type="EMBL" id="AYSA01000299">
    <property type="protein sequence ID" value="ESZ93644.1"/>
    <property type="molecule type" value="Genomic_DNA"/>
</dbReference>
<dbReference type="AlphaFoldDB" id="W9CFV1"/>
<dbReference type="Proteomes" id="UP000019487">
    <property type="component" value="Unassembled WGS sequence"/>
</dbReference>
<comment type="caution">
    <text evidence="2">The sequence shown here is derived from an EMBL/GenBank/DDBJ whole genome shotgun (WGS) entry which is preliminary data.</text>
</comment>
<evidence type="ECO:0000313" key="3">
    <source>
        <dbReference type="Proteomes" id="UP000019487"/>
    </source>
</evidence>
<proteinExistence type="predicted"/>
<sequence length="237" mass="26481">MDQLQATGIRKRKAETQDNERLSKRLSLLNLERNGQILYVPVEQPTLSSDSDPPTTTTTTAARRHKRTKPSTTNQQDADDIMQLDDSKHKVYIYNLDDELSDSDASDDGRLVFLPDISKHLRETRIPPHILANKDGELAGMNNQLILYDSAVPRNHSVPEEHDLVRKAFLEAREKARAKWGERARLDGRVGEGDGLQTLGAVGRDRAYTNSMSEGGADIEDMTVEAMEDDPDAMDLG</sequence>
<feature type="region of interest" description="Disordered" evidence="1">
    <location>
        <begin position="208"/>
        <end position="237"/>
    </location>
</feature>
<dbReference type="InterPro" id="IPR046591">
    <property type="entry name" value="DUF6649"/>
</dbReference>
<dbReference type="HOGENOM" id="CLU_059580_2_0_1"/>
<evidence type="ECO:0000256" key="1">
    <source>
        <dbReference type="SAM" id="MobiDB-lite"/>
    </source>
</evidence>